<dbReference type="AlphaFoldDB" id="A0A830FWA3"/>
<evidence type="ECO:0000259" key="3">
    <source>
        <dbReference type="Pfam" id="PF04967"/>
    </source>
</evidence>
<dbReference type="EMBL" id="BMOO01000003">
    <property type="protein sequence ID" value="GGM67199.1"/>
    <property type="molecule type" value="Genomic_DNA"/>
</dbReference>
<reference evidence="6" key="3">
    <citation type="submission" date="2021-03" db="EMBL/GenBank/DDBJ databases">
        <title>Genomic Encyclopedia of Type Strains, Phase IV (KMG-IV): sequencing the most valuable type-strain genomes for metagenomic binning, comparative biology and taxonomic classification.</title>
        <authorList>
            <person name="Goeker M."/>
        </authorList>
    </citation>
    <scope>NUCLEOTIDE SEQUENCE</scope>
    <source>
        <strain evidence="6">DSM 22443</strain>
    </source>
</reference>
<evidence type="ECO:0000313" key="5">
    <source>
        <dbReference type="EMBL" id="GGM67199.1"/>
    </source>
</evidence>
<reference evidence="5" key="2">
    <citation type="submission" date="2020-09" db="EMBL/GenBank/DDBJ databases">
        <authorList>
            <person name="Sun Q."/>
            <person name="Ohkuma M."/>
        </authorList>
    </citation>
    <scope>NUCLEOTIDE SEQUENCE</scope>
    <source>
        <strain evidence="5">JCM 16108</strain>
    </source>
</reference>
<feature type="domain" description="Bacterioopsin transcriptional activator GAF and HTH associated" evidence="4">
    <location>
        <begin position="7"/>
        <end position="146"/>
    </location>
</feature>
<keyword evidence="1" id="KW-0805">Transcription regulation</keyword>
<sequence length="224" mass="23597">MTLVATLHLRCADFSLVTALAAAPDTTVEVEAAMADDPSRPVLFVWASGGSLDRFADALASTGDAVRVDCLDGGDGDGDGDDRRLYRVRLDPSTPSVYETALDVGACVLDVGATAEHAVFRLRFPDRDALVTFRETLVSAGIDVTTRYLGTSRDAGRETLTRKQRETLAAAVDAGYFAVPREATLADVAGTLGVSRQATSERLRRGMASLARDAVGDGTVEDAG</sequence>
<gene>
    <name evidence="5" type="ORF">GCM10009017_16710</name>
    <name evidence="6" type="ORF">J2752_000065</name>
</gene>
<accession>A0A830FWA3</accession>
<dbReference type="EMBL" id="JAGGKO010000001">
    <property type="protein sequence ID" value="MBP1953184.1"/>
    <property type="molecule type" value="Genomic_DNA"/>
</dbReference>
<dbReference type="Pfam" id="PF15915">
    <property type="entry name" value="BAT"/>
    <property type="match status" value="1"/>
</dbReference>
<dbReference type="RefSeq" id="WP_188871818.1">
    <property type="nucleotide sequence ID" value="NZ_BMOO01000003.1"/>
</dbReference>
<dbReference type="Pfam" id="PF04967">
    <property type="entry name" value="HTH_10"/>
    <property type="match status" value="1"/>
</dbReference>
<comment type="caution">
    <text evidence="5">The sequence shown here is derived from an EMBL/GenBank/DDBJ whole genome shotgun (WGS) entry which is preliminary data.</text>
</comment>
<evidence type="ECO:0000256" key="2">
    <source>
        <dbReference type="ARBA" id="ARBA00023163"/>
    </source>
</evidence>
<dbReference type="InterPro" id="IPR007050">
    <property type="entry name" value="HTH_bacterioopsin"/>
</dbReference>
<protein>
    <submittedName>
        <fullName evidence="5">Bacteriocin</fullName>
    </submittedName>
    <submittedName>
        <fullName evidence="6">Putative DNA binding protein</fullName>
    </submittedName>
</protein>
<keyword evidence="7" id="KW-1185">Reference proteome</keyword>
<evidence type="ECO:0000259" key="4">
    <source>
        <dbReference type="Pfam" id="PF15915"/>
    </source>
</evidence>
<dbReference type="Proteomes" id="UP000614609">
    <property type="component" value="Unassembled WGS sequence"/>
</dbReference>
<organism evidence="5 7">
    <name type="scientific">Halarchaeum rubridurum</name>
    <dbReference type="NCBI Taxonomy" id="489911"/>
    <lineage>
        <taxon>Archaea</taxon>
        <taxon>Methanobacteriati</taxon>
        <taxon>Methanobacteriota</taxon>
        <taxon>Stenosarchaea group</taxon>
        <taxon>Halobacteria</taxon>
        <taxon>Halobacteriales</taxon>
        <taxon>Halobacteriaceae</taxon>
    </lineage>
</organism>
<dbReference type="InterPro" id="IPR031803">
    <property type="entry name" value="BAT_GAF/HTH-assoc"/>
</dbReference>
<evidence type="ECO:0000256" key="1">
    <source>
        <dbReference type="ARBA" id="ARBA00023015"/>
    </source>
</evidence>
<keyword evidence="2" id="KW-0804">Transcription</keyword>
<proteinExistence type="predicted"/>
<reference evidence="5" key="1">
    <citation type="journal article" date="2014" name="Int. J. Syst. Evol. Microbiol.">
        <title>Complete genome sequence of Corynebacterium casei LMG S-19264T (=DSM 44701T), isolated from a smear-ripened cheese.</title>
        <authorList>
            <consortium name="US DOE Joint Genome Institute (JGI-PGF)"/>
            <person name="Walter F."/>
            <person name="Albersmeier A."/>
            <person name="Kalinowski J."/>
            <person name="Ruckert C."/>
        </authorList>
    </citation>
    <scope>NUCLEOTIDE SEQUENCE</scope>
    <source>
        <strain evidence="5">JCM 16108</strain>
    </source>
</reference>
<dbReference type="OrthoDB" id="202021at2157"/>
<evidence type="ECO:0000313" key="6">
    <source>
        <dbReference type="EMBL" id="MBP1953184.1"/>
    </source>
</evidence>
<dbReference type="PANTHER" id="PTHR34236:SF1">
    <property type="entry name" value="DIMETHYL SULFOXIDE REDUCTASE TRANSCRIPTIONAL ACTIVATOR"/>
    <property type="match status" value="1"/>
</dbReference>
<dbReference type="PANTHER" id="PTHR34236">
    <property type="entry name" value="DIMETHYL SULFOXIDE REDUCTASE TRANSCRIPTIONAL ACTIVATOR"/>
    <property type="match status" value="1"/>
</dbReference>
<name>A0A830FWA3_9EURY</name>
<evidence type="ECO:0000313" key="7">
    <source>
        <dbReference type="Proteomes" id="UP000614609"/>
    </source>
</evidence>
<dbReference type="Proteomes" id="UP000765891">
    <property type="component" value="Unassembled WGS sequence"/>
</dbReference>
<feature type="domain" description="HTH bat-type" evidence="3">
    <location>
        <begin position="160"/>
        <end position="210"/>
    </location>
</feature>